<name>A0A0U2VJT3_9ENTE</name>
<evidence type="ECO:0000313" key="3">
    <source>
        <dbReference type="Proteomes" id="UP000067523"/>
    </source>
</evidence>
<feature type="domain" description="Glyoxalase/fosfomycin resistance/dioxygenase" evidence="1">
    <location>
        <begin position="13"/>
        <end position="140"/>
    </location>
</feature>
<keyword evidence="3" id="KW-1185">Reference proteome</keyword>
<dbReference type="KEGG" id="erx:ATZ35_11700"/>
<dbReference type="EMBL" id="CP013655">
    <property type="protein sequence ID" value="ALS37788.1"/>
    <property type="molecule type" value="Genomic_DNA"/>
</dbReference>
<dbReference type="Gene3D" id="3.10.180.10">
    <property type="entry name" value="2,3-Dihydroxybiphenyl 1,2-Dioxygenase, domain 1"/>
    <property type="match status" value="1"/>
</dbReference>
<accession>A0A0U2VJT3</accession>
<dbReference type="PANTHER" id="PTHR33990:SF4">
    <property type="entry name" value="PHNB-LIKE DOMAIN-CONTAINING PROTEIN"/>
    <property type="match status" value="1"/>
</dbReference>
<dbReference type="PANTHER" id="PTHR33990">
    <property type="entry name" value="PROTEIN YJDN-RELATED"/>
    <property type="match status" value="1"/>
</dbReference>
<dbReference type="RefSeq" id="WP_208927410.1">
    <property type="nucleotide sequence ID" value="NZ_CP013655.1"/>
</dbReference>
<gene>
    <name evidence="2" type="ORF">ATZ35_11700</name>
</gene>
<proteinExistence type="predicted"/>
<dbReference type="InterPro" id="IPR004360">
    <property type="entry name" value="Glyas_Fos-R_dOase_dom"/>
</dbReference>
<organism evidence="2 3">
    <name type="scientific">Enterococcus rotai</name>
    <dbReference type="NCBI Taxonomy" id="118060"/>
    <lineage>
        <taxon>Bacteria</taxon>
        <taxon>Bacillati</taxon>
        <taxon>Bacillota</taxon>
        <taxon>Bacilli</taxon>
        <taxon>Lactobacillales</taxon>
        <taxon>Enterococcaceae</taxon>
        <taxon>Enterococcus</taxon>
    </lineage>
</organism>
<reference evidence="3" key="1">
    <citation type="submission" date="2015-12" db="EMBL/GenBank/DDBJ databases">
        <authorList>
            <person name="Lauer A."/>
            <person name="Humrighouse B."/>
            <person name="Loparev V."/>
            <person name="Shewmaker P.L."/>
            <person name="Whitney A.M."/>
            <person name="McLaughlin R.W."/>
        </authorList>
    </citation>
    <scope>NUCLEOTIDE SEQUENCE [LARGE SCALE GENOMIC DNA]</scope>
    <source>
        <strain evidence="3">LMG 26678</strain>
    </source>
</reference>
<dbReference type="Proteomes" id="UP000067523">
    <property type="component" value="Chromosome"/>
</dbReference>
<dbReference type="Pfam" id="PF00903">
    <property type="entry name" value="Glyoxalase"/>
    <property type="match status" value="1"/>
</dbReference>
<sequence length="148" mass="16681">MTLEIAVFLSMNGRAGEALAFYKKHLDAKELFVVTYEQMAKKDPSFHVTEETKHFLSHSVLQVGKTKIMIAEDSMNPTETFKLGNNFSLCLQSADLAEIQTFYSSLVSDDRVKIITPLSQNVFSGAYGIVEDPFGIQIQLMHDKRLML</sequence>
<dbReference type="SUPFAM" id="SSF54593">
    <property type="entry name" value="Glyoxalase/Bleomycin resistance protein/Dihydroxybiphenyl dioxygenase"/>
    <property type="match status" value="1"/>
</dbReference>
<dbReference type="InterPro" id="IPR029068">
    <property type="entry name" value="Glyas_Bleomycin-R_OHBP_Dase"/>
</dbReference>
<dbReference type="STRING" id="118060.ATZ35_11700"/>
<evidence type="ECO:0000259" key="1">
    <source>
        <dbReference type="Pfam" id="PF00903"/>
    </source>
</evidence>
<evidence type="ECO:0000313" key="2">
    <source>
        <dbReference type="EMBL" id="ALS37788.1"/>
    </source>
</evidence>
<dbReference type="AlphaFoldDB" id="A0A0U2VJT3"/>
<protein>
    <recommendedName>
        <fullName evidence="1">Glyoxalase/fosfomycin resistance/dioxygenase domain-containing protein</fullName>
    </recommendedName>
</protein>